<reference evidence="3" key="3">
    <citation type="submission" date="2015-06" db="UniProtKB">
        <authorList>
            <consortium name="EnsemblMetazoa"/>
        </authorList>
    </citation>
    <scope>IDENTIFICATION</scope>
</reference>
<dbReference type="AlphaFoldDB" id="R7U530"/>
<dbReference type="PANTHER" id="PTHR16186:SF9">
    <property type="entry name" value="SH2 DOMAIN-CONTAINING PROTEIN"/>
    <property type="match status" value="1"/>
</dbReference>
<reference evidence="4" key="1">
    <citation type="submission" date="2012-12" db="EMBL/GenBank/DDBJ databases">
        <authorList>
            <person name="Hellsten U."/>
            <person name="Grimwood J."/>
            <person name="Chapman J.A."/>
            <person name="Shapiro H."/>
            <person name="Aerts A."/>
            <person name="Otillar R.P."/>
            <person name="Terry A.Y."/>
            <person name="Boore J.L."/>
            <person name="Simakov O."/>
            <person name="Marletaz F."/>
            <person name="Cho S.-J."/>
            <person name="Edsinger-Gonzales E."/>
            <person name="Havlak P."/>
            <person name="Kuo D.-H."/>
            <person name="Larsson T."/>
            <person name="Lv J."/>
            <person name="Arendt D."/>
            <person name="Savage R."/>
            <person name="Osoegawa K."/>
            <person name="de Jong P."/>
            <person name="Lindberg D.R."/>
            <person name="Seaver E.C."/>
            <person name="Weisblat D.A."/>
            <person name="Putnam N.H."/>
            <person name="Grigoriev I.V."/>
            <person name="Rokhsar D.S."/>
        </authorList>
    </citation>
    <scope>NUCLEOTIDE SEQUENCE</scope>
    <source>
        <strain evidence="4">I ESC-2004</strain>
    </source>
</reference>
<gene>
    <name evidence="2" type="ORF">CAPTEDRAFT_201783</name>
</gene>
<dbReference type="PANTHER" id="PTHR16186">
    <property type="entry name" value="SIGNAL-TRANSDUCING ADAPTOR PROTEIN-RELATED"/>
    <property type="match status" value="1"/>
</dbReference>
<name>R7U530_CAPTE</name>
<reference evidence="2 4" key="2">
    <citation type="journal article" date="2013" name="Nature">
        <title>Insights into bilaterian evolution from three spiralian genomes.</title>
        <authorList>
            <person name="Simakov O."/>
            <person name="Marletaz F."/>
            <person name="Cho S.J."/>
            <person name="Edsinger-Gonzales E."/>
            <person name="Havlak P."/>
            <person name="Hellsten U."/>
            <person name="Kuo D.H."/>
            <person name="Larsson T."/>
            <person name="Lv J."/>
            <person name="Arendt D."/>
            <person name="Savage R."/>
            <person name="Osoegawa K."/>
            <person name="de Jong P."/>
            <person name="Grimwood J."/>
            <person name="Chapman J.A."/>
            <person name="Shapiro H."/>
            <person name="Aerts A."/>
            <person name="Otillar R.P."/>
            <person name="Terry A.Y."/>
            <person name="Boore J.L."/>
            <person name="Grigoriev I.V."/>
            <person name="Lindberg D.R."/>
            <person name="Seaver E.C."/>
            <person name="Weisblat D.A."/>
            <person name="Putnam N.H."/>
            <person name="Rokhsar D.S."/>
        </authorList>
    </citation>
    <scope>NUCLEOTIDE SEQUENCE</scope>
    <source>
        <strain evidence="2 4">I ESC-2004</strain>
    </source>
</reference>
<sequence>MDDMGTLSGDNARARKYQEGWTQHQSENSKDWNKFWIVLRGFMVFVFESDSTRRSAMVGTLTLNQDAECRSLPGDTKKKGYKMELITISAEGKRQMNKFKFASQNERDLWKSFVVGISQGIIPSDVHLLPGQLKNVHEAMAEVRNTPPPLPNIPRPTTLLPRPKLSQSSMNSESSFSSNQAPPSVRSIGSNESSDSGSFQTPKNVRSMSLSTETEEVTNLRQLMRRQSDLAFKALDTGAGSPHEFRLFIELIARSLQPRLFEGE</sequence>
<dbReference type="OrthoDB" id="6086001at2759"/>
<evidence type="ECO:0000256" key="1">
    <source>
        <dbReference type="SAM" id="MobiDB-lite"/>
    </source>
</evidence>
<evidence type="ECO:0008006" key="5">
    <source>
        <dbReference type="Google" id="ProtNLM"/>
    </source>
</evidence>
<accession>R7U530</accession>
<evidence type="ECO:0000313" key="4">
    <source>
        <dbReference type="Proteomes" id="UP000014760"/>
    </source>
</evidence>
<feature type="compositionally biased region" description="Polar residues" evidence="1">
    <location>
        <begin position="199"/>
        <end position="214"/>
    </location>
</feature>
<evidence type="ECO:0000313" key="2">
    <source>
        <dbReference type="EMBL" id="ELU01074.1"/>
    </source>
</evidence>
<evidence type="ECO:0000313" key="3">
    <source>
        <dbReference type="EnsemblMetazoa" id="CapteP201783"/>
    </source>
</evidence>
<dbReference type="Proteomes" id="UP000014760">
    <property type="component" value="Unassembled WGS sequence"/>
</dbReference>
<dbReference type="SUPFAM" id="SSF50729">
    <property type="entry name" value="PH domain-like"/>
    <property type="match status" value="1"/>
</dbReference>
<dbReference type="GO" id="GO:0035591">
    <property type="term" value="F:signaling adaptor activity"/>
    <property type="evidence" value="ECO:0007669"/>
    <property type="project" value="InterPro"/>
</dbReference>
<dbReference type="EnsemblMetazoa" id="CapteT201783">
    <property type="protein sequence ID" value="CapteP201783"/>
    <property type="gene ID" value="CapteG201783"/>
</dbReference>
<feature type="region of interest" description="Disordered" evidence="1">
    <location>
        <begin position="144"/>
        <end position="214"/>
    </location>
</feature>
<dbReference type="EMBL" id="KB305379">
    <property type="protein sequence ID" value="ELU01074.1"/>
    <property type="molecule type" value="Genomic_DNA"/>
</dbReference>
<dbReference type="InterPro" id="IPR011993">
    <property type="entry name" value="PH-like_dom_sf"/>
</dbReference>
<feature type="compositionally biased region" description="Low complexity" evidence="1">
    <location>
        <begin position="155"/>
        <end position="198"/>
    </location>
</feature>
<dbReference type="Gene3D" id="2.30.29.30">
    <property type="entry name" value="Pleckstrin-homology domain (PH domain)/Phosphotyrosine-binding domain (PTB)"/>
    <property type="match status" value="1"/>
</dbReference>
<dbReference type="InterPro" id="IPR039111">
    <property type="entry name" value="STAP1/STAP2"/>
</dbReference>
<organism evidence="2">
    <name type="scientific">Capitella teleta</name>
    <name type="common">Polychaete worm</name>
    <dbReference type="NCBI Taxonomy" id="283909"/>
    <lineage>
        <taxon>Eukaryota</taxon>
        <taxon>Metazoa</taxon>
        <taxon>Spiralia</taxon>
        <taxon>Lophotrochozoa</taxon>
        <taxon>Annelida</taxon>
        <taxon>Polychaeta</taxon>
        <taxon>Sedentaria</taxon>
        <taxon>Scolecida</taxon>
        <taxon>Capitellidae</taxon>
        <taxon>Capitella</taxon>
    </lineage>
</organism>
<keyword evidence="4" id="KW-1185">Reference proteome</keyword>
<proteinExistence type="predicted"/>
<dbReference type="HOGENOM" id="CLU_1054629_0_0_1"/>
<dbReference type="EMBL" id="AMQN01009423">
    <property type="status" value="NOT_ANNOTATED_CDS"/>
    <property type="molecule type" value="Genomic_DNA"/>
</dbReference>
<protein>
    <recommendedName>
        <fullName evidence="5">PH domain-containing protein</fullName>
    </recommendedName>
</protein>
<dbReference type="OMA" id="GSMLYFY"/>